<evidence type="ECO:0000313" key="2">
    <source>
        <dbReference type="EMBL" id="MCL1046214.1"/>
    </source>
</evidence>
<comment type="caution">
    <text evidence="2">The sequence shown here is derived from an EMBL/GenBank/DDBJ whole genome shotgun (WGS) entry which is preliminary data.</text>
</comment>
<dbReference type="Proteomes" id="UP001202134">
    <property type="component" value="Unassembled WGS sequence"/>
</dbReference>
<dbReference type="Pfam" id="PF04230">
    <property type="entry name" value="PS_pyruv_trans"/>
    <property type="match status" value="1"/>
</dbReference>
<name>A0ABT0KRH7_9GAMM</name>
<dbReference type="InterPro" id="IPR007345">
    <property type="entry name" value="Polysacch_pyruvyl_Trfase"/>
</dbReference>
<protein>
    <submittedName>
        <fullName evidence="2">Polysaccharide pyruvyl transferase family protein</fullName>
    </submittedName>
</protein>
<dbReference type="GO" id="GO:0016740">
    <property type="term" value="F:transferase activity"/>
    <property type="evidence" value="ECO:0007669"/>
    <property type="project" value="UniProtKB-KW"/>
</dbReference>
<dbReference type="RefSeq" id="WP_248955970.1">
    <property type="nucleotide sequence ID" value="NZ_JAKIKU010000006.1"/>
</dbReference>
<sequence length="358" mass="40644">MDSTVFFRPITQYENLGDLVINQELLKALPVNSSVVIEAKGVPTWFVEALIKDIKIEQVLTEKKPFYKRVIKSIFSRKQTYFLDVPGHVFYETADRSGWFRFIKMRLFSLLGIRYVRLGVSLGPYGDSALALEVQKSRAYFYTGVREKYSHQYLKSVGINNFEYFPDFGLCLDYSSGDKTEKCGVGFSFRSGVVSSNANNAENTLAICDALNTIKQSYQLTPIVQVNLDDDYMSLLANEIELDTASITFFDHDADKIFSAYENVKFVISNRLHVLIFALSRGAMVIPYIDRSRHTKVTGVFEDIGLGDVIYDIANPTDINEHLQLVESIFSGLCVESIFKDKKQKITKILSESVFKTD</sequence>
<reference evidence="2 3" key="1">
    <citation type="submission" date="2022-01" db="EMBL/GenBank/DDBJ databases">
        <title>Whole genome-based taxonomy of the Shewanellaceae.</title>
        <authorList>
            <person name="Martin-Rodriguez A.J."/>
        </authorList>
    </citation>
    <scope>NUCLEOTIDE SEQUENCE [LARGE SCALE GENOMIC DNA]</scope>
    <source>
        <strain evidence="2 3">DSM 24955</strain>
    </source>
</reference>
<dbReference type="PANTHER" id="PTHR36836">
    <property type="entry name" value="COLANIC ACID BIOSYNTHESIS PROTEIN WCAK"/>
    <property type="match status" value="1"/>
</dbReference>
<accession>A0ABT0KRH7</accession>
<organism evidence="2 3">
    <name type="scientific">Shewanella electrodiphila</name>
    <dbReference type="NCBI Taxonomy" id="934143"/>
    <lineage>
        <taxon>Bacteria</taxon>
        <taxon>Pseudomonadati</taxon>
        <taxon>Pseudomonadota</taxon>
        <taxon>Gammaproteobacteria</taxon>
        <taxon>Alteromonadales</taxon>
        <taxon>Shewanellaceae</taxon>
        <taxon>Shewanella</taxon>
    </lineage>
</organism>
<evidence type="ECO:0000259" key="1">
    <source>
        <dbReference type="Pfam" id="PF04230"/>
    </source>
</evidence>
<keyword evidence="2" id="KW-0808">Transferase</keyword>
<keyword evidence="3" id="KW-1185">Reference proteome</keyword>
<feature type="domain" description="Polysaccharide pyruvyl transferase" evidence="1">
    <location>
        <begin position="82"/>
        <end position="280"/>
    </location>
</feature>
<evidence type="ECO:0000313" key="3">
    <source>
        <dbReference type="Proteomes" id="UP001202134"/>
    </source>
</evidence>
<dbReference type="PANTHER" id="PTHR36836:SF1">
    <property type="entry name" value="COLANIC ACID BIOSYNTHESIS PROTEIN WCAK"/>
    <property type="match status" value="1"/>
</dbReference>
<dbReference type="EMBL" id="JAKIKU010000006">
    <property type="protein sequence ID" value="MCL1046214.1"/>
    <property type="molecule type" value="Genomic_DNA"/>
</dbReference>
<proteinExistence type="predicted"/>
<gene>
    <name evidence="2" type="ORF">L2737_12895</name>
</gene>